<dbReference type="EMBL" id="KZ302121">
    <property type="protein sequence ID" value="PFH47293.1"/>
    <property type="molecule type" value="Genomic_DNA"/>
</dbReference>
<reference evidence="1 2" key="1">
    <citation type="submission" date="2014-02" db="EMBL/GenBank/DDBJ databases">
        <title>Transposable element dynamics among asymbiotic and ectomycorrhizal Amanita fungi.</title>
        <authorList>
            <consortium name="DOE Joint Genome Institute"/>
            <person name="Hess J."/>
            <person name="Skrede I."/>
            <person name="Wolfe B."/>
            <person name="LaButti K."/>
            <person name="Ohm R.A."/>
            <person name="Grigoriev I.V."/>
            <person name="Pringle A."/>
        </authorList>
    </citation>
    <scope>NUCLEOTIDE SEQUENCE [LARGE SCALE GENOMIC DNA]</scope>
    <source>
        <strain evidence="1 2">SKay4041</strain>
    </source>
</reference>
<dbReference type="OrthoDB" id="3057416at2759"/>
<evidence type="ECO:0000313" key="2">
    <source>
        <dbReference type="Proteomes" id="UP000242287"/>
    </source>
</evidence>
<proteinExistence type="predicted"/>
<evidence type="ECO:0000313" key="1">
    <source>
        <dbReference type="EMBL" id="PFH47293.1"/>
    </source>
</evidence>
<dbReference type="Proteomes" id="UP000242287">
    <property type="component" value="Unassembled WGS sequence"/>
</dbReference>
<dbReference type="AlphaFoldDB" id="A0A2A9NI05"/>
<accession>A0A2A9NI05</accession>
<protein>
    <submittedName>
        <fullName evidence="1">Uncharacterized protein</fullName>
    </submittedName>
</protein>
<name>A0A2A9NI05_9AGAR</name>
<gene>
    <name evidence="1" type="ORF">AMATHDRAFT_50405</name>
</gene>
<organism evidence="1 2">
    <name type="scientific">Amanita thiersii Skay4041</name>
    <dbReference type="NCBI Taxonomy" id="703135"/>
    <lineage>
        <taxon>Eukaryota</taxon>
        <taxon>Fungi</taxon>
        <taxon>Dikarya</taxon>
        <taxon>Basidiomycota</taxon>
        <taxon>Agaricomycotina</taxon>
        <taxon>Agaricomycetes</taxon>
        <taxon>Agaricomycetidae</taxon>
        <taxon>Agaricales</taxon>
        <taxon>Pluteineae</taxon>
        <taxon>Amanitaceae</taxon>
        <taxon>Amanita</taxon>
    </lineage>
</organism>
<keyword evidence="2" id="KW-1185">Reference proteome</keyword>
<sequence>MMPSSKLAIYSGYELSIPNFKQFILSLQTPLVSVIRNDPDSDLWDYMTRGDITLLRRFCFVSEEAEMAFDGDLEEKLKHLFPPIRFVPYKGENQLEESHPDSKIIREETEKDKAALAQFIQYVRSIGGQLNASMVNFGYMKDIHPSLDTKNPYSSNIWCASTTMPRPR</sequence>